<dbReference type="AlphaFoldDB" id="A0A7D9JI94"/>
<reference evidence="7" key="1">
    <citation type="submission" date="2020-04" db="EMBL/GenBank/DDBJ databases">
        <authorList>
            <person name="Alioto T."/>
            <person name="Alioto T."/>
            <person name="Gomez Garrido J."/>
        </authorList>
    </citation>
    <scope>NUCLEOTIDE SEQUENCE</scope>
    <source>
        <strain evidence="7">A484AB</strain>
    </source>
</reference>
<evidence type="ECO:0000313" key="8">
    <source>
        <dbReference type="Proteomes" id="UP001152795"/>
    </source>
</evidence>
<comment type="similarity">
    <text evidence="6">Belongs to the TMEM104 family.</text>
</comment>
<evidence type="ECO:0000256" key="3">
    <source>
        <dbReference type="ARBA" id="ARBA00022989"/>
    </source>
</evidence>
<keyword evidence="5" id="KW-0325">Glycoprotein</keyword>
<gene>
    <name evidence="7" type="ORF">PACLA_8A089908</name>
</gene>
<evidence type="ECO:0000313" key="7">
    <source>
        <dbReference type="EMBL" id="CAB4030161.1"/>
    </source>
</evidence>
<accession>A0A7D9JI94</accession>
<evidence type="ECO:0000256" key="2">
    <source>
        <dbReference type="ARBA" id="ARBA00022692"/>
    </source>
</evidence>
<keyword evidence="8" id="KW-1185">Reference proteome</keyword>
<dbReference type="PANTHER" id="PTHR16189:SF0">
    <property type="entry name" value="TRANSMEMBRANE PROTEIN 104"/>
    <property type="match status" value="1"/>
</dbReference>
<comment type="subcellular location">
    <subcellularLocation>
        <location evidence="1">Membrane</location>
        <topology evidence="1">Multi-pass membrane protein</topology>
    </subcellularLocation>
</comment>
<dbReference type="Proteomes" id="UP001152795">
    <property type="component" value="Unassembled WGS sequence"/>
</dbReference>
<feature type="non-terminal residue" evidence="7">
    <location>
        <position position="1"/>
    </location>
</feature>
<protein>
    <submittedName>
        <fullName evidence="7">Transmembrane 104-like</fullName>
    </submittedName>
</protein>
<dbReference type="EMBL" id="CACRXK020016676">
    <property type="protein sequence ID" value="CAB4030161.1"/>
    <property type="molecule type" value="Genomic_DNA"/>
</dbReference>
<comment type="caution">
    <text evidence="7">The sequence shown here is derived from an EMBL/GenBank/DDBJ whole genome shotgun (WGS) entry which is preliminary data.</text>
</comment>
<keyword evidence="2 7" id="KW-0812">Transmembrane</keyword>
<proteinExistence type="inferred from homology"/>
<evidence type="ECO:0000256" key="6">
    <source>
        <dbReference type="ARBA" id="ARBA00038166"/>
    </source>
</evidence>
<dbReference type="OrthoDB" id="294541at2759"/>
<organism evidence="7 8">
    <name type="scientific">Paramuricea clavata</name>
    <name type="common">Red gorgonian</name>
    <name type="synonym">Violescent sea-whip</name>
    <dbReference type="NCBI Taxonomy" id="317549"/>
    <lineage>
        <taxon>Eukaryota</taxon>
        <taxon>Metazoa</taxon>
        <taxon>Cnidaria</taxon>
        <taxon>Anthozoa</taxon>
        <taxon>Octocorallia</taxon>
        <taxon>Malacalcyonacea</taxon>
        <taxon>Plexauridae</taxon>
        <taxon>Paramuricea</taxon>
    </lineage>
</organism>
<sequence>MTDTDSQYTSLAGFVYIFNLIVGAGALALPRAFSEAGLLLSAVIVVILAFLSFMTCSFMVESMAIANAILRQKAHDEESE</sequence>
<dbReference type="GO" id="GO:0016020">
    <property type="term" value="C:membrane"/>
    <property type="evidence" value="ECO:0007669"/>
    <property type="project" value="UniProtKB-SubCell"/>
</dbReference>
<dbReference type="PANTHER" id="PTHR16189">
    <property type="entry name" value="TRANSMEMBRANE PROTEIN 104-RELATED"/>
    <property type="match status" value="1"/>
</dbReference>
<evidence type="ECO:0000256" key="5">
    <source>
        <dbReference type="ARBA" id="ARBA00023180"/>
    </source>
</evidence>
<evidence type="ECO:0000256" key="4">
    <source>
        <dbReference type="ARBA" id="ARBA00023136"/>
    </source>
</evidence>
<keyword evidence="4" id="KW-0472">Membrane</keyword>
<dbReference type="InterPro" id="IPR013057">
    <property type="entry name" value="AA_transpt_TM"/>
</dbReference>
<keyword evidence="3" id="KW-1133">Transmembrane helix</keyword>
<name>A0A7D9JI94_PARCT</name>
<evidence type="ECO:0000256" key="1">
    <source>
        <dbReference type="ARBA" id="ARBA00004141"/>
    </source>
</evidence>
<dbReference type="Pfam" id="PF01490">
    <property type="entry name" value="Aa_trans"/>
    <property type="match status" value="1"/>
</dbReference>